<name>A0A4U5VE41_COLLU</name>
<dbReference type="AlphaFoldDB" id="A0A4U5VE41"/>
<evidence type="ECO:0000313" key="3">
    <source>
        <dbReference type="Proteomes" id="UP000298787"/>
    </source>
</evidence>
<evidence type="ECO:0000313" key="2">
    <source>
        <dbReference type="EMBL" id="TKS85125.1"/>
    </source>
</evidence>
<gene>
    <name evidence="2" type="ORF">D9C73_018106</name>
</gene>
<evidence type="ECO:0000256" key="1">
    <source>
        <dbReference type="SAM" id="Coils"/>
    </source>
</evidence>
<protein>
    <submittedName>
        <fullName evidence="2">Uncharacterized protein</fullName>
    </submittedName>
</protein>
<organism evidence="2 3">
    <name type="scientific">Collichthys lucidus</name>
    <name type="common">Big head croaker</name>
    <name type="synonym">Sciaena lucida</name>
    <dbReference type="NCBI Taxonomy" id="240159"/>
    <lineage>
        <taxon>Eukaryota</taxon>
        <taxon>Metazoa</taxon>
        <taxon>Chordata</taxon>
        <taxon>Craniata</taxon>
        <taxon>Vertebrata</taxon>
        <taxon>Euteleostomi</taxon>
        <taxon>Actinopterygii</taxon>
        <taxon>Neopterygii</taxon>
        <taxon>Teleostei</taxon>
        <taxon>Neoteleostei</taxon>
        <taxon>Acanthomorphata</taxon>
        <taxon>Eupercaria</taxon>
        <taxon>Sciaenidae</taxon>
        <taxon>Collichthys</taxon>
    </lineage>
</organism>
<sequence length="233" mass="26514">MASAPRRRWSKDLPPDLSELMNTLINYAHSFIRKFDYKEPAMRRIVRELQTISDEVREEVQNRGPSDFTRGVRQTFGFLAAPLELVEKGVQHVTNAVIESGAAHQVETLGKEFMEIVEPMKIDLKQIQTTCEKLEQESSKVKATYTLEEMEEFEGILRRVSALGKQSEGVLGVLVTVLGWLGDLVMLVVNVVKATVSREAEEKLRASIMESAERCQKVVRELETMKKELTEFI</sequence>
<accession>A0A4U5VE41</accession>
<proteinExistence type="predicted"/>
<feature type="coiled-coil region" evidence="1">
    <location>
        <begin position="117"/>
        <end position="144"/>
    </location>
</feature>
<keyword evidence="1" id="KW-0175">Coiled coil</keyword>
<keyword evidence="3" id="KW-1185">Reference proteome</keyword>
<reference evidence="2 3" key="1">
    <citation type="submission" date="2019-01" db="EMBL/GenBank/DDBJ databases">
        <title>Genome Assembly of Collichthys lucidus.</title>
        <authorList>
            <person name="Cai M."/>
            <person name="Xiao S."/>
        </authorList>
    </citation>
    <scope>NUCLEOTIDE SEQUENCE [LARGE SCALE GENOMIC DNA]</scope>
    <source>
        <strain evidence="2">JT15FE1705JMU</strain>
        <tissue evidence="2">Muscle</tissue>
    </source>
</reference>
<dbReference type="EMBL" id="CM014093">
    <property type="protein sequence ID" value="TKS85125.1"/>
    <property type="molecule type" value="Genomic_DNA"/>
</dbReference>
<dbReference type="Proteomes" id="UP000298787">
    <property type="component" value="Chromosome 16"/>
</dbReference>